<protein>
    <recommendedName>
        <fullName evidence="3">PKD domain-containing protein</fullName>
    </recommendedName>
</protein>
<evidence type="ECO:0000313" key="1">
    <source>
        <dbReference type="EMBL" id="MFD2544490.1"/>
    </source>
</evidence>
<gene>
    <name evidence="1" type="ORF">ACFSO8_03350</name>
</gene>
<accession>A0ABW5K997</accession>
<dbReference type="Proteomes" id="UP001597394">
    <property type="component" value="Unassembled WGS sequence"/>
</dbReference>
<sequence length="285" mass="30050">MKVNFKTIILSCTLAGTVLISCVPDRVDGDGNGLVPPANIDAGFTITQTSPNHYLLKANAINYLNSYWNIGGEGFYKGGMEESIFLPDEGEYLIEHQAVGQGGIVASSSSQTINVAVSDTNSGNLVQGGKFADATDWAKWTINNTGAGANWTFTPGKATLTATNSAGQGIYQAINVVAGKKYKIDMLASSTSGCRDTWFEVYVGYNTPVQGQDYNGDGTKYRFISTWDGHGTSPFSGKISVVGGSNNDGIFTATQTGVVYLGIRGGGADMKDGIAITNVEFRGVN</sequence>
<organism evidence="1 2">
    <name type="scientific">Kaistella montana</name>
    <dbReference type="NCBI Taxonomy" id="1849733"/>
    <lineage>
        <taxon>Bacteria</taxon>
        <taxon>Pseudomonadati</taxon>
        <taxon>Bacteroidota</taxon>
        <taxon>Flavobacteriia</taxon>
        <taxon>Flavobacteriales</taxon>
        <taxon>Weeksellaceae</taxon>
        <taxon>Chryseobacterium group</taxon>
        <taxon>Kaistella</taxon>
    </lineage>
</organism>
<evidence type="ECO:0008006" key="3">
    <source>
        <dbReference type="Google" id="ProtNLM"/>
    </source>
</evidence>
<name>A0ABW5K997_9FLAO</name>
<dbReference type="EMBL" id="JBHULG010000001">
    <property type="protein sequence ID" value="MFD2544490.1"/>
    <property type="molecule type" value="Genomic_DNA"/>
</dbReference>
<reference evidence="2" key="1">
    <citation type="journal article" date="2019" name="Int. J. Syst. Evol. Microbiol.">
        <title>The Global Catalogue of Microorganisms (GCM) 10K type strain sequencing project: providing services to taxonomists for standard genome sequencing and annotation.</title>
        <authorList>
            <consortium name="The Broad Institute Genomics Platform"/>
            <consortium name="The Broad Institute Genome Sequencing Center for Infectious Disease"/>
            <person name="Wu L."/>
            <person name="Ma J."/>
        </authorList>
    </citation>
    <scope>NUCLEOTIDE SEQUENCE [LARGE SCALE GENOMIC DNA]</scope>
    <source>
        <strain evidence="2">KCTC 52204</strain>
    </source>
</reference>
<dbReference type="RefSeq" id="WP_255927565.1">
    <property type="nucleotide sequence ID" value="NZ_JANFQP010000001.1"/>
</dbReference>
<proteinExistence type="predicted"/>
<dbReference type="PROSITE" id="PS51257">
    <property type="entry name" value="PROKAR_LIPOPROTEIN"/>
    <property type="match status" value="1"/>
</dbReference>
<evidence type="ECO:0000313" key="2">
    <source>
        <dbReference type="Proteomes" id="UP001597394"/>
    </source>
</evidence>
<comment type="caution">
    <text evidence="1">The sequence shown here is derived from an EMBL/GenBank/DDBJ whole genome shotgun (WGS) entry which is preliminary data.</text>
</comment>
<dbReference type="Gene3D" id="2.60.120.260">
    <property type="entry name" value="Galactose-binding domain-like"/>
    <property type="match status" value="1"/>
</dbReference>
<keyword evidence="2" id="KW-1185">Reference proteome</keyword>